<dbReference type="Pfam" id="PF10977">
    <property type="entry name" value="DUF2797"/>
    <property type="match status" value="1"/>
</dbReference>
<dbReference type="Proteomes" id="UP000588098">
    <property type="component" value="Unassembled WGS sequence"/>
</dbReference>
<dbReference type="InterPro" id="IPR021246">
    <property type="entry name" value="DUF2797"/>
</dbReference>
<dbReference type="AlphaFoldDB" id="A0A7W9UXY9"/>
<evidence type="ECO:0000256" key="1">
    <source>
        <dbReference type="SAM" id="MobiDB-lite"/>
    </source>
</evidence>
<protein>
    <recommendedName>
        <fullName evidence="4">DUF2797 domain-containing protein</fullName>
    </recommendedName>
</protein>
<feature type="region of interest" description="Disordered" evidence="1">
    <location>
        <begin position="1"/>
        <end position="24"/>
    </location>
</feature>
<dbReference type="EMBL" id="JACHJL010000005">
    <property type="protein sequence ID" value="MBB5935388.1"/>
    <property type="molecule type" value="Genomic_DNA"/>
</dbReference>
<sequence length="320" mass="33855">MTADRTPQGTGAPDVTSAPDGADAGWRCAGPRWRSAAEPALLWRHPAHGERASPLSTGRLIAFTTRAERGCLGVRRGDRHTPCPVAAPISPSAVSAQCPDCARLDRSYSVAADTRTDDRRPYDVYLAWFGPGWIKVGITATEREGARLLEQAALSYVLLARGPLMAARRAEAVLGAALAVPDRFPYAAKRAARQHPTRREDRAAELTALHARAHELAALPESLRPLTCAPVHHDAAFGLDRIGPSAPHGLVLLGSHCTVAGHVAAVAGPDVYLCGTDGRPLLLDARHLAGWPLVAADPAAMTTARIRPAPGTPQEPAALF</sequence>
<name>A0A7W9UXY9_9ACTN</name>
<keyword evidence="3" id="KW-1185">Reference proteome</keyword>
<gene>
    <name evidence="2" type="ORF">FHS42_002450</name>
</gene>
<organism evidence="2 3">
    <name type="scientific">Streptomyces zagrosensis</name>
    <dbReference type="NCBI Taxonomy" id="1042984"/>
    <lineage>
        <taxon>Bacteria</taxon>
        <taxon>Bacillati</taxon>
        <taxon>Actinomycetota</taxon>
        <taxon>Actinomycetes</taxon>
        <taxon>Kitasatosporales</taxon>
        <taxon>Streptomycetaceae</taxon>
        <taxon>Streptomyces</taxon>
    </lineage>
</organism>
<evidence type="ECO:0008006" key="4">
    <source>
        <dbReference type="Google" id="ProtNLM"/>
    </source>
</evidence>
<comment type="caution">
    <text evidence="2">The sequence shown here is derived from an EMBL/GenBank/DDBJ whole genome shotgun (WGS) entry which is preliminary data.</text>
</comment>
<proteinExistence type="predicted"/>
<reference evidence="2 3" key="1">
    <citation type="submission" date="2020-08" db="EMBL/GenBank/DDBJ databases">
        <title>Genomic Encyclopedia of Type Strains, Phase III (KMG-III): the genomes of soil and plant-associated and newly described type strains.</title>
        <authorList>
            <person name="Whitman W."/>
        </authorList>
    </citation>
    <scope>NUCLEOTIDE SEQUENCE [LARGE SCALE GENOMIC DNA]</scope>
    <source>
        <strain evidence="2 3">CECT 8305</strain>
    </source>
</reference>
<evidence type="ECO:0000313" key="2">
    <source>
        <dbReference type="EMBL" id="MBB5935388.1"/>
    </source>
</evidence>
<dbReference type="RefSeq" id="WP_312866839.1">
    <property type="nucleotide sequence ID" value="NZ_JACHJL010000005.1"/>
</dbReference>
<evidence type="ECO:0000313" key="3">
    <source>
        <dbReference type="Proteomes" id="UP000588098"/>
    </source>
</evidence>
<accession>A0A7W9UXY9</accession>